<dbReference type="InterPro" id="IPR042095">
    <property type="entry name" value="SUMF_sf"/>
</dbReference>
<dbReference type="AlphaFoldDB" id="A0A1Y2K2A1"/>
<dbReference type="Gene3D" id="3.40.50.1460">
    <property type="match status" value="1"/>
</dbReference>
<dbReference type="PANTHER" id="PTHR22576">
    <property type="entry name" value="MUCOSA ASSOCIATED LYMPHOID TISSUE LYMPHOMA TRANSLOCATION PROTEIN 1/PARACASPASE"/>
    <property type="match status" value="1"/>
</dbReference>
<dbReference type="SUPFAM" id="SSF56436">
    <property type="entry name" value="C-type lectin-like"/>
    <property type="match status" value="1"/>
</dbReference>
<dbReference type="InterPro" id="IPR029030">
    <property type="entry name" value="Caspase-like_dom_sf"/>
</dbReference>
<dbReference type="PROSITE" id="PS00018">
    <property type="entry name" value="EF_HAND_1"/>
    <property type="match status" value="1"/>
</dbReference>
<evidence type="ECO:0000259" key="1">
    <source>
        <dbReference type="PROSITE" id="PS50208"/>
    </source>
</evidence>
<dbReference type="GO" id="GO:0004197">
    <property type="term" value="F:cysteine-type endopeptidase activity"/>
    <property type="evidence" value="ECO:0007669"/>
    <property type="project" value="InterPro"/>
</dbReference>
<dbReference type="InterPro" id="IPR016187">
    <property type="entry name" value="CTDL_fold"/>
</dbReference>
<dbReference type="InterPro" id="IPR001309">
    <property type="entry name" value="Pept_C14_p20"/>
</dbReference>
<dbReference type="PROSITE" id="PS50208">
    <property type="entry name" value="CASPASE_P20"/>
    <property type="match status" value="1"/>
</dbReference>
<dbReference type="GO" id="GO:0006508">
    <property type="term" value="P:proteolysis"/>
    <property type="evidence" value="ECO:0007669"/>
    <property type="project" value="InterPro"/>
</dbReference>
<dbReference type="Pfam" id="PF03781">
    <property type="entry name" value="FGE-sulfatase"/>
    <property type="match status" value="1"/>
</dbReference>
<dbReference type="STRING" id="1434232.MAIT1_01766"/>
<dbReference type="InterPro" id="IPR011600">
    <property type="entry name" value="Pept_C14_caspase"/>
</dbReference>
<dbReference type="PANTHER" id="PTHR22576:SF37">
    <property type="entry name" value="MUCOSA-ASSOCIATED LYMPHOID TISSUE LYMPHOMA TRANSLOCATION PROTEIN 1"/>
    <property type="match status" value="1"/>
</dbReference>
<dbReference type="InterPro" id="IPR018247">
    <property type="entry name" value="EF_Hand_1_Ca_BS"/>
</dbReference>
<accession>A0A1Y2K2A1</accession>
<protein>
    <submittedName>
        <fullName evidence="2">Putative peptidase C14 caspase catalytic subunit p20</fullName>
    </submittedName>
</protein>
<feature type="domain" description="Caspase family p20" evidence="1">
    <location>
        <begin position="81"/>
        <end position="212"/>
    </location>
</feature>
<sequence>MLIGTAGLATLNLSFMLPNLRTRPIMTPLRRSLGAFARSLALPLALTLWSSAACAQEPERGLRVTPLPASAMASDSGPLYSDSQALVIGVNRYNRSSWPNLTNAVADAREVAAALRRVGFHARLLANPDLAQLESALKRFFIEHGDDPEARLLIWFSGHGHSEQNEGFLIPADAPSPEAGAQFRFNTLSLRRFGELMRLAKAKHILAVFDACFAGSVFESARSAQPPAISRATGLPVRQFLTSGDAGQSVSDDGLFRRLFVDALRGQRQADFNQDGFLTGSELGMFLSDRISNYTHNSQTPRYGKLRDPDFDRGDFVFQLAARKPEAPSASQSNLAAAASQPAPPPLVDGVWREPRTGIPFVWIPGDCEPAASAKPCAPGFWLSQFEITNAQFRLFDAQHDSGAFEGLTLNTPQQPVVRVSHAQAQAFAQWLSADAPARFVLPSAQQWRRAAHQFDAANGADCTATNLLDQSARKHFSRFPWLFAPCADGYVISAPAMDAANATPRHLRGNVFEWIAEPSPANKSQYLGGSWRTPRPSARDDLLFRADAQHSADDLGFRLAATHLPGATHD</sequence>
<dbReference type="SUPFAM" id="SSF52129">
    <property type="entry name" value="Caspase-like"/>
    <property type="match status" value="1"/>
</dbReference>
<dbReference type="InterPro" id="IPR052039">
    <property type="entry name" value="Caspase-related_regulators"/>
</dbReference>
<dbReference type="Proteomes" id="UP000194003">
    <property type="component" value="Unassembled WGS sequence"/>
</dbReference>
<organism evidence="2 3">
    <name type="scientific">Magnetofaba australis IT-1</name>
    <dbReference type="NCBI Taxonomy" id="1434232"/>
    <lineage>
        <taxon>Bacteria</taxon>
        <taxon>Pseudomonadati</taxon>
        <taxon>Pseudomonadota</taxon>
        <taxon>Magnetococcia</taxon>
        <taxon>Magnetococcales</taxon>
        <taxon>Magnetococcaceae</taxon>
        <taxon>Magnetofaba</taxon>
    </lineage>
</organism>
<keyword evidence="3" id="KW-1185">Reference proteome</keyword>
<dbReference type="EMBL" id="LVJN01000020">
    <property type="protein sequence ID" value="OSM01736.1"/>
    <property type="molecule type" value="Genomic_DNA"/>
</dbReference>
<evidence type="ECO:0000313" key="3">
    <source>
        <dbReference type="Proteomes" id="UP000194003"/>
    </source>
</evidence>
<comment type="caution">
    <text evidence="2">The sequence shown here is derived from an EMBL/GenBank/DDBJ whole genome shotgun (WGS) entry which is preliminary data.</text>
</comment>
<gene>
    <name evidence="2" type="ORF">MAIT1_01766</name>
</gene>
<evidence type="ECO:0000313" key="2">
    <source>
        <dbReference type="EMBL" id="OSM01736.1"/>
    </source>
</evidence>
<reference evidence="2 3" key="1">
    <citation type="journal article" date="2016" name="BMC Genomics">
        <title>Combined genomic and structural analyses of a cultured magnetotactic bacterium reveals its niche adaptation to a dynamic environment.</title>
        <authorList>
            <person name="Araujo A.C."/>
            <person name="Morillo V."/>
            <person name="Cypriano J."/>
            <person name="Teixeira L.C."/>
            <person name="Leao P."/>
            <person name="Lyra S."/>
            <person name="Almeida L.G."/>
            <person name="Bazylinski D.A."/>
            <person name="Vasconcellos A.T."/>
            <person name="Abreu F."/>
            <person name="Lins U."/>
        </authorList>
    </citation>
    <scope>NUCLEOTIDE SEQUENCE [LARGE SCALE GENOMIC DNA]</scope>
    <source>
        <strain evidence="2 3">IT-1</strain>
    </source>
</reference>
<dbReference type="InterPro" id="IPR005532">
    <property type="entry name" value="SUMF_dom"/>
</dbReference>
<dbReference type="Gene3D" id="3.90.1580.10">
    <property type="entry name" value="paralog of FGE (formylglycine-generating enzyme)"/>
    <property type="match status" value="1"/>
</dbReference>
<dbReference type="Pfam" id="PF00656">
    <property type="entry name" value="Peptidase_C14"/>
    <property type="match status" value="1"/>
</dbReference>
<name>A0A1Y2K2A1_9PROT</name>
<proteinExistence type="predicted"/>